<dbReference type="Pfam" id="PF14107">
    <property type="entry name" value="DUF4280"/>
    <property type="match status" value="1"/>
</dbReference>
<dbReference type="InterPro" id="IPR025460">
    <property type="entry name" value="DUF4280"/>
</dbReference>
<organism evidence="1 2">
    <name type="scientific">Roseomonas fluvialis</name>
    <dbReference type="NCBI Taxonomy" id="1750527"/>
    <lineage>
        <taxon>Bacteria</taxon>
        <taxon>Pseudomonadati</taxon>
        <taxon>Pseudomonadota</taxon>
        <taxon>Alphaproteobacteria</taxon>
        <taxon>Acetobacterales</taxon>
        <taxon>Roseomonadaceae</taxon>
        <taxon>Roseomonas</taxon>
    </lineage>
</organism>
<proteinExistence type="predicted"/>
<evidence type="ECO:0000313" key="1">
    <source>
        <dbReference type="EMBL" id="BDG74013.1"/>
    </source>
</evidence>
<evidence type="ECO:0008006" key="3">
    <source>
        <dbReference type="Google" id="ProtNLM"/>
    </source>
</evidence>
<gene>
    <name evidence="1" type="ORF">Rmf_39420</name>
</gene>
<name>A0ABN6P8V0_9PROT</name>
<keyword evidence="2" id="KW-1185">Reference proteome</keyword>
<dbReference type="EMBL" id="AP025637">
    <property type="protein sequence ID" value="BDG74013.1"/>
    <property type="molecule type" value="Genomic_DNA"/>
</dbReference>
<protein>
    <recommendedName>
        <fullName evidence="3">DUF4280 domain-containing protein</fullName>
    </recommendedName>
</protein>
<dbReference type="RefSeq" id="WP_244408222.1">
    <property type="nucleotide sequence ID" value="NZ_AP025637.1"/>
</dbReference>
<evidence type="ECO:0000313" key="2">
    <source>
        <dbReference type="Proteomes" id="UP000831327"/>
    </source>
</evidence>
<accession>A0ABN6P8V0</accession>
<sequence>MALHVVDGALLACSFGAMPSALGVTPEKRSSIGTPAANILDHLPTKNIRPFGMCSAPTNPQVAAATTAAAGVLTPQPCIPCTTTPWTPGVPKDLLAGAPVLNDTSTLACMWGGVITVTDAGQKTSHVP</sequence>
<dbReference type="Proteomes" id="UP000831327">
    <property type="component" value="Chromosome"/>
</dbReference>
<reference evidence="1 2" key="1">
    <citation type="journal article" date="2016" name="Microbes Environ.">
        <title>Phylogenetically diverse aerobic anoxygenic phototrophic bacteria isolated from epilithic biofilms in Tama river, Japan.</title>
        <authorList>
            <person name="Hirose S."/>
            <person name="Matsuura K."/>
            <person name="Haruta S."/>
        </authorList>
    </citation>
    <scope>NUCLEOTIDE SEQUENCE [LARGE SCALE GENOMIC DNA]</scope>
    <source>
        <strain evidence="1 2">S08</strain>
    </source>
</reference>